<dbReference type="SUPFAM" id="SSF102114">
    <property type="entry name" value="Radical SAM enzymes"/>
    <property type="match status" value="1"/>
</dbReference>
<dbReference type="InterPro" id="IPR006638">
    <property type="entry name" value="Elp3/MiaA/NifB-like_rSAM"/>
</dbReference>
<dbReference type="EC" id="2.8.1.8" evidence="8"/>
<comment type="catalytic activity">
    <reaction evidence="7 8">
        <text>[[Fe-S] cluster scaffold protein carrying a second [4Fe-4S](2+) cluster] + N(6)-octanoyl-L-lysyl-[protein] + 2 oxidized [2Fe-2S]-[ferredoxin] + 2 S-adenosyl-L-methionine + 4 H(+) = [[Fe-S] cluster scaffold protein] + N(6)-[(R)-dihydrolipoyl]-L-lysyl-[protein] + 4 Fe(3+) + 2 hydrogen sulfide + 2 5'-deoxyadenosine + 2 L-methionine + 2 reduced [2Fe-2S]-[ferredoxin]</text>
        <dbReference type="Rhea" id="RHEA:16585"/>
        <dbReference type="Rhea" id="RHEA-COMP:9928"/>
        <dbReference type="Rhea" id="RHEA-COMP:10000"/>
        <dbReference type="Rhea" id="RHEA-COMP:10001"/>
        <dbReference type="Rhea" id="RHEA-COMP:10475"/>
        <dbReference type="Rhea" id="RHEA-COMP:14568"/>
        <dbReference type="Rhea" id="RHEA-COMP:14569"/>
        <dbReference type="ChEBI" id="CHEBI:15378"/>
        <dbReference type="ChEBI" id="CHEBI:17319"/>
        <dbReference type="ChEBI" id="CHEBI:29034"/>
        <dbReference type="ChEBI" id="CHEBI:29919"/>
        <dbReference type="ChEBI" id="CHEBI:33722"/>
        <dbReference type="ChEBI" id="CHEBI:33737"/>
        <dbReference type="ChEBI" id="CHEBI:33738"/>
        <dbReference type="ChEBI" id="CHEBI:57844"/>
        <dbReference type="ChEBI" id="CHEBI:59789"/>
        <dbReference type="ChEBI" id="CHEBI:78809"/>
        <dbReference type="ChEBI" id="CHEBI:83100"/>
        <dbReference type="EC" id="2.8.1.8"/>
    </reaction>
</comment>
<keyword evidence="3 8" id="KW-0949">S-adenosyl-L-methionine</keyword>
<evidence type="ECO:0000256" key="7">
    <source>
        <dbReference type="ARBA" id="ARBA00047326"/>
    </source>
</evidence>
<dbReference type="GO" id="GO:0046872">
    <property type="term" value="F:metal ion binding"/>
    <property type="evidence" value="ECO:0007669"/>
    <property type="project" value="UniProtKB-KW"/>
</dbReference>
<comment type="subcellular location">
    <subcellularLocation>
        <location evidence="8">Mitochondrion</location>
    </subcellularLocation>
</comment>
<evidence type="ECO:0000256" key="8">
    <source>
        <dbReference type="HAMAP-Rule" id="MF_03123"/>
    </source>
</evidence>
<dbReference type="SMART" id="SM00729">
    <property type="entry name" value="Elp3"/>
    <property type="match status" value="1"/>
</dbReference>
<evidence type="ECO:0000256" key="6">
    <source>
        <dbReference type="ARBA" id="ARBA00023014"/>
    </source>
</evidence>
<evidence type="ECO:0000256" key="1">
    <source>
        <dbReference type="ARBA" id="ARBA00022485"/>
    </source>
</evidence>
<dbReference type="UniPathway" id="UPA00538">
    <property type="reaction ID" value="UER00593"/>
</dbReference>
<dbReference type="NCBIfam" id="NF009544">
    <property type="entry name" value="PRK12928.1"/>
    <property type="match status" value="1"/>
</dbReference>
<dbReference type="AlphaFoldDB" id="A0A7S3R706"/>
<feature type="binding site" evidence="8">
    <location>
        <position position="285"/>
    </location>
    <ligand>
        <name>[4Fe-4S] cluster</name>
        <dbReference type="ChEBI" id="CHEBI:49883"/>
        <label>1</label>
    </ligand>
</feature>
<dbReference type="PANTHER" id="PTHR10949:SF38">
    <property type="entry name" value="LIPOYL SYNTHASE, CHLOROPLASTIC"/>
    <property type="match status" value="1"/>
</dbReference>
<comment type="cofactor">
    <cofactor evidence="8">
        <name>[4Fe-4S] cluster</name>
        <dbReference type="ChEBI" id="CHEBI:49883"/>
    </cofactor>
    <text evidence="8">Binds 2 [4Fe-4S] clusters per subunit. One cluster is coordinated with 3 cysteines and an exchangeable S-adenosyl-L-methionine.</text>
</comment>
<name>A0A7S3R706_DUNTE</name>
<dbReference type="GO" id="GO:0009249">
    <property type="term" value="P:protein lipoylation"/>
    <property type="evidence" value="ECO:0007669"/>
    <property type="project" value="UniProtKB-UniRule"/>
</dbReference>
<organism evidence="11">
    <name type="scientific">Dunaliella tertiolecta</name>
    <name type="common">Green alga</name>
    <dbReference type="NCBI Taxonomy" id="3047"/>
    <lineage>
        <taxon>Eukaryota</taxon>
        <taxon>Viridiplantae</taxon>
        <taxon>Chlorophyta</taxon>
        <taxon>core chlorophytes</taxon>
        <taxon>Chlorophyceae</taxon>
        <taxon>CS clade</taxon>
        <taxon>Chlamydomonadales</taxon>
        <taxon>Dunaliellaceae</taxon>
        <taxon>Dunaliella</taxon>
    </lineage>
</organism>
<dbReference type="GO" id="GO:0016992">
    <property type="term" value="F:lipoate synthase activity"/>
    <property type="evidence" value="ECO:0007669"/>
    <property type="project" value="UniProtKB-UniRule"/>
</dbReference>
<dbReference type="GO" id="GO:0005739">
    <property type="term" value="C:mitochondrion"/>
    <property type="evidence" value="ECO:0007669"/>
    <property type="project" value="UniProtKB-SubCell"/>
</dbReference>
<dbReference type="NCBIfam" id="NF004019">
    <property type="entry name" value="PRK05481.1"/>
    <property type="match status" value="1"/>
</dbReference>
<keyword evidence="2 8" id="KW-0808">Transferase</keyword>
<accession>A0A7S3R706</accession>
<evidence type="ECO:0000256" key="3">
    <source>
        <dbReference type="ARBA" id="ARBA00022691"/>
    </source>
</evidence>
<dbReference type="InterPro" id="IPR058240">
    <property type="entry name" value="rSAM_sf"/>
</dbReference>
<comment type="pathway">
    <text evidence="8">Protein modification; protein lipoylation via endogenous pathway; protein N(6)-(lipoyl)lysine from octanoyl-[acyl-carrier-protein]: step 2/2.</text>
</comment>
<evidence type="ECO:0000256" key="5">
    <source>
        <dbReference type="ARBA" id="ARBA00023004"/>
    </source>
</evidence>
<feature type="domain" description="Radical SAM core" evidence="10">
    <location>
        <begin position="24"/>
        <end position="274"/>
    </location>
</feature>
<evidence type="ECO:0000256" key="9">
    <source>
        <dbReference type="SAM" id="MobiDB-lite"/>
    </source>
</evidence>
<feature type="compositionally biased region" description="Low complexity" evidence="9">
    <location>
        <begin position="45"/>
        <end position="62"/>
    </location>
</feature>
<keyword evidence="6 8" id="KW-0411">Iron-sulfur</keyword>
<dbReference type="Gene3D" id="3.20.20.70">
    <property type="entry name" value="Aldolase class I"/>
    <property type="match status" value="1"/>
</dbReference>
<evidence type="ECO:0000313" key="11">
    <source>
        <dbReference type="EMBL" id="CAE0503878.1"/>
    </source>
</evidence>
<sequence length="311" mass="34422">MLSNNPSSTAAYIAHQHSSTAASHFPPTQQYSSLTVPNNTAASCCPTTPAAQQPHIAQQPQPEVAHHPLQPSSVKCSCLACRSPTAQHPHASHRHSNTAASRCPITRQPHVVQQHRDDLPDGGAEHFAKTVRIMKELKPSILVECLTSDFQGDMAAVRHLARSGLDVFAHNIETVASLQRRVRDPRANYRQSLEVLKTAKECGVYTKSSIMLGLGETDDEIIDTMLDLKDVGVDIFTLGQYLQPTPRHLPVQDFVTPEKFEFWRRFGEEEVGFRYVASGPLVRSSYKAGEFFLEGMIHKDQARAQGKPVLD</sequence>
<protein>
    <recommendedName>
        <fullName evidence="8">Lipoyl synthase, mitochondrial</fullName>
        <ecNumber evidence="8">2.8.1.8</ecNumber>
    </recommendedName>
    <alternativeName>
        <fullName evidence="8">Lipoate synthase</fullName>
        <shortName evidence="8">LS</shortName>
        <shortName evidence="8">Lip-syn</shortName>
    </alternativeName>
    <alternativeName>
        <fullName evidence="8">Lipoic acid synthase</fullName>
    </alternativeName>
</protein>
<comment type="function">
    <text evidence="8">Catalyzes the radical-mediated insertion of two sulfur atoms into the C-6 and C-8 positions of the octanoyl moiety bound to the lipoyl domains of lipoate-dependent enzymes, thereby converting the octanoylated domains into lipoylated derivatives.</text>
</comment>
<evidence type="ECO:0000259" key="10">
    <source>
        <dbReference type="PROSITE" id="PS51918"/>
    </source>
</evidence>
<dbReference type="HAMAP" id="MF_00206">
    <property type="entry name" value="Lipoyl_synth"/>
    <property type="match status" value="1"/>
</dbReference>
<dbReference type="Pfam" id="PF04055">
    <property type="entry name" value="Radical_SAM"/>
    <property type="match status" value="1"/>
</dbReference>
<comment type="similarity">
    <text evidence="8">Belongs to the radical SAM superfamily. Lipoyl synthase family.</text>
</comment>
<dbReference type="InterPro" id="IPR007197">
    <property type="entry name" value="rSAM"/>
</dbReference>
<keyword evidence="1 8" id="KW-0004">4Fe-4S</keyword>
<feature type="region of interest" description="Disordered" evidence="9">
    <location>
        <begin position="45"/>
        <end position="68"/>
    </location>
</feature>
<gene>
    <name evidence="11" type="ORF">DTER00134_LOCUS18951</name>
</gene>
<dbReference type="EMBL" id="HBIP01031208">
    <property type="protein sequence ID" value="CAE0503878.1"/>
    <property type="molecule type" value="Transcribed_RNA"/>
</dbReference>
<evidence type="ECO:0000256" key="2">
    <source>
        <dbReference type="ARBA" id="ARBA00022679"/>
    </source>
</evidence>
<dbReference type="PANTHER" id="PTHR10949">
    <property type="entry name" value="LIPOYL SYNTHASE"/>
    <property type="match status" value="1"/>
</dbReference>
<proteinExistence type="inferred from homology"/>
<keyword evidence="4 8" id="KW-0479">Metal-binding</keyword>
<dbReference type="InterPro" id="IPR013785">
    <property type="entry name" value="Aldolase_TIM"/>
</dbReference>
<keyword evidence="5 8" id="KW-0408">Iron</keyword>
<evidence type="ECO:0000256" key="4">
    <source>
        <dbReference type="ARBA" id="ARBA00022723"/>
    </source>
</evidence>
<comment type="caution">
    <text evidence="8">Lacks conserved residue(s) required for the propagation of feature annotation.</text>
</comment>
<dbReference type="GO" id="GO:0051539">
    <property type="term" value="F:4 iron, 4 sulfur cluster binding"/>
    <property type="evidence" value="ECO:0007669"/>
    <property type="project" value="UniProtKB-UniRule"/>
</dbReference>
<dbReference type="PROSITE" id="PS51918">
    <property type="entry name" value="RADICAL_SAM"/>
    <property type="match status" value="1"/>
</dbReference>
<dbReference type="InterPro" id="IPR003698">
    <property type="entry name" value="Lipoyl_synth"/>
</dbReference>
<reference evidence="11" key="1">
    <citation type="submission" date="2021-01" db="EMBL/GenBank/DDBJ databases">
        <authorList>
            <person name="Corre E."/>
            <person name="Pelletier E."/>
            <person name="Niang G."/>
            <person name="Scheremetjew M."/>
            <person name="Finn R."/>
            <person name="Kale V."/>
            <person name="Holt S."/>
            <person name="Cochrane G."/>
            <person name="Meng A."/>
            <person name="Brown T."/>
            <person name="Cohen L."/>
        </authorList>
    </citation>
    <scope>NUCLEOTIDE SEQUENCE</scope>
    <source>
        <strain evidence="11">CCMP1320</strain>
    </source>
</reference>
<keyword evidence="8" id="KW-0496">Mitochondrion</keyword>